<dbReference type="Pfam" id="PF00924">
    <property type="entry name" value="MS_channel_2nd"/>
    <property type="match status" value="1"/>
</dbReference>
<dbReference type="PANTHER" id="PTHR31323">
    <property type="entry name" value="MECHANOSENSITIVE ION CHANNEL PROTEIN MSY2"/>
    <property type="match status" value="1"/>
</dbReference>
<feature type="compositionally biased region" description="Polar residues" evidence="4">
    <location>
        <begin position="17"/>
        <end position="36"/>
    </location>
</feature>
<comment type="similarity">
    <text evidence="2 3">Belongs to the MscS (TC 1.A.23) family.</text>
</comment>
<evidence type="ECO:0000256" key="4">
    <source>
        <dbReference type="SAM" id="MobiDB-lite"/>
    </source>
</evidence>
<feature type="compositionally biased region" description="Basic and acidic residues" evidence="4">
    <location>
        <begin position="664"/>
        <end position="673"/>
    </location>
</feature>
<dbReference type="InterPro" id="IPR006685">
    <property type="entry name" value="MscS_channel_2nd"/>
</dbReference>
<reference evidence="8 9" key="1">
    <citation type="submission" date="2018-05" db="EMBL/GenBank/DDBJ databases">
        <title>Genome sequencing and assembly of the regulated plant pathogen Lachnellula willkommii and related sister species for the development of diagnostic species identification markers.</title>
        <authorList>
            <person name="Giroux E."/>
            <person name="Bilodeau G."/>
        </authorList>
    </citation>
    <scope>NUCLEOTIDE SEQUENCE [LARGE SCALE GENOMIC DNA]</scope>
    <source>
        <strain evidence="8 9">CBS 268.59</strain>
    </source>
</reference>
<comment type="subcellular location">
    <subcellularLocation>
        <location evidence="1">Endomembrane system</location>
        <topology evidence="1">Multi-pass membrane protein</topology>
    </subcellularLocation>
    <subcellularLocation>
        <location evidence="3">Endoplasmic reticulum membrane</location>
    </subcellularLocation>
</comment>
<feature type="region of interest" description="Disordered" evidence="4">
    <location>
        <begin position="740"/>
        <end position="781"/>
    </location>
</feature>
<evidence type="ECO:0000256" key="1">
    <source>
        <dbReference type="ARBA" id="ARBA00004127"/>
    </source>
</evidence>
<evidence type="ECO:0000313" key="8">
    <source>
        <dbReference type="EMBL" id="TVY83240.1"/>
    </source>
</evidence>
<feature type="region of interest" description="Disordered" evidence="4">
    <location>
        <begin position="1"/>
        <end position="76"/>
    </location>
</feature>
<dbReference type="Pfam" id="PF25886">
    <property type="entry name" value="Msy1"/>
    <property type="match status" value="1"/>
</dbReference>
<feature type="domain" description="Mechanosensitive ion channel MscS" evidence="6">
    <location>
        <begin position="468"/>
        <end position="537"/>
    </location>
</feature>
<evidence type="ECO:0000256" key="2">
    <source>
        <dbReference type="ARBA" id="ARBA00008017"/>
    </source>
</evidence>
<protein>
    <recommendedName>
        <fullName evidence="3">Mechanosensitive ion channel protein</fullName>
    </recommendedName>
</protein>
<dbReference type="InterPro" id="IPR018247">
    <property type="entry name" value="EF_Hand_1_Ca_BS"/>
</dbReference>
<dbReference type="PROSITE" id="PS00018">
    <property type="entry name" value="EF_HAND_1"/>
    <property type="match status" value="1"/>
</dbReference>
<keyword evidence="9" id="KW-1185">Reference proteome</keyword>
<evidence type="ECO:0000313" key="9">
    <source>
        <dbReference type="Proteomes" id="UP000469558"/>
    </source>
</evidence>
<feature type="domain" description="Mechanosensitive ion channel protein Msy1/2-like transmembrane" evidence="7">
    <location>
        <begin position="135"/>
        <end position="223"/>
    </location>
</feature>
<evidence type="ECO:0000256" key="3">
    <source>
        <dbReference type="PIRNR" id="PIRNR017209"/>
    </source>
</evidence>
<proteinExistence type="inferred from homology"/>
<feature type="compositionally biased region" description="Polar residues" evidence="4">
    <location>
        <begin position="742"/>
        <end position="768"/>
    </location>
</feature>
<keyword evidence="3 5" id="KW-0472">Membrane</keyword>
<feature type="transmembrane region" description="Helical" evidence="5">
    <location>
        <begin position="419"/>
        <end position="440"/>
    </location>
</feature>
<name>A0A8T9CGV0_9HELO</name>
<keyword evidence="3" id="KW-0256">Endoplasmic reticulum</keyword>
<feature type="compositionally biased region" description="Polar residues" evidence="4">
    <location>
        <begin position="44"/>
        <end position="53"/>
    </location>
</feature>
<comment type="caution">
    <text evidence="8">The sequence shown here is derived from an EMBL/GenBank/DDBJ whole genome shotgun (WGS) entry which is preliminary data.</text>
</comment>
<feature type="transmembrane region" description="Helical" evidence="5">
    <location>
        <begin position="98"/>
        <end position="118"/>
    </location>
</feature>
<evidence type="ECO:0000256" key="5">
    <source>
        <dbReference type="SAM" id="Phobius"/>
    </source>
</evidence>
<gene>
    <name evidence="8" type="ORF">LSUE1_G001184</name>
</gene>
<dbReference type="EMBL" id="QGMK01000214">
    <property type="protein sequence ID" value="TVY83240.1"/>
    <property type="molecule type" value="Genomic_DNA"/>
</dbReference>
<dbReference type="Proteomes" id="UP000469558">
    <property type="component" value="Unassembled WGS sequence"/>
</dbReference>
<dbReference type="PANTHER" id="PTHR31323:SF14">
    <property type="entry name" value="MECHANOSENSITIVE ION CHANNEL PROTEIN MSY2"/>
    <property type="match status" value="1"/>
</dbReference>
<feature type="transmembrane region" description="Helical" evidence="5">
    <location>
        <begin position="198"/>
        <end position="221"/>
    </location>
</feature>
<accession>A0A8T9CGV0</accession>
<feature type="transmembrane region" description="Helical" evidence="5">
    <location>
        <begin position="158"/>
        <end position="178"/>
    </location>
</feature>
<keyword evidence="5" id="KW-0812">Transmembrane</keyword>
<dbReference type="PIRSF" id="PIRSF017209">
    <property type="entry name" value="Memb_At2g17000_prd"/>
    <property type="match status" value="1"/>
</dbReference>
<evidence type="ECO:0000259" key="6">
    <source>
        <dbReference type="Pfam" id="PF00924"/>
    </source>
</evidence>
<feature type="transmembrane region" description="Helical" evidence="5">
    <location>
        <begin position="130"/>
        <end position="146"/>
    </location>
</feature>
<sequence length="792" mass="87989">MPQYPTPELPLTEYPTAKTSSVSNGHARQTFSQNGALSRATRPNARQNASSSEEQAKTGGRRRKSAKNSMDRENKPADLNRMGQLYEKILTFGIASRYSIYVLPVAIILLIPIIVGATQVSSDPKKDPKIGGVRVVFGFFAGVVSSETKKYVRVLENLYDMITVFGWVAISFVLYEVLFSTSAAGNTPYGWTTVFKKVLGAILVSTIIFFIEKILVQLVSVEYHARSFNNRIDESKRYVYLLGILFEASRKMFPMYGEDFLDEDYIIHNSIEVFVRRGKMGDRQNRHRLFKGIGRFGNKVDSVFGNIATELTGRTVFPGKSAESIVSESLDKKAAAEALARRLWLSFVMEGNEVLHLSDVEEVLGEGNQEVAEECFLMLDPDENRDVTLEEMILRVREVSSDRKAISRSMHDVSQAIKALDNVLGSVAFLLSIFVLVSFLDTGFHSILSTASTFILSLSFVFSVTAQEFLGSCIFLFVKHPYDITDRVDISGPDGVNRLVVEQISLLYTSFRRITDLELIQIPNSVLNTLWINNITRSKGLLERIDMSISFDTSFEDVNALRLEMQKFVSSPENKREWQENILLRCLSVGSMDKLQLQLEVRHKSNWSVENIRAARHSKLMCALVLALRKIPIFGPGGGAAPLGDPTNPSYSVAVSDDVAAAARDKAAKDADSARLNPTNPEKAHLATVEEEEEEEAGKNKPGPSSETMAADAMNAIRLEESLQDQVDDDEATDEQILKTVSRGSGMSPEASNIQNSTSLRIQKTKSPQGRRRAGSSAPTHWPLNILILSHS</sequence>
<dbReference type="AlphaFoldDB" id="A0A8T9CGV0"/>
<dbReference type="InterPro" id="IPR016688">
    <property type="entry name" value="MscS-like_plants/fungi"/>
</dbReference>
<dbReference type="InterPro" id="IPR058650">
    <property type="entry name" value="Msy1/2-like"/>
</dbReference>
<dbReference type="GO" id="GO:0006874">
    <property type="term" value="P:intracellular calcium ion homeostasis"/>
    <property type="evidence" value="ECO:0007669"/>
    <property type="project" value="TreeGrafter"/>
</dbReference>
<dbReference type="GO" id="GO:0005262">
    <property type="term" value="F:calcium channel activity"/>
    <property type="evidence" value="ECO:0007669"/>
    <property type="project" value="TreeGrafter"/>
</dbReference>
<evidence type="ECO:0000259" key="7">
    <source>
        <dbReference type="Pfam" id="PF25886"/>
    </source>
</evidence>
<feature type="transmembrane region" description="Helical" evidence="5">
    <location>
        <begin position="452"/>
        <end position="478"/>
    </location>
</feature>
<keyword evidence="5" id="KW-1133">Transmembrane helix</keyword>
<dbReference type="OrthoDB" id="544685at2759"/>
<feature type="region of interest" description="Disordered" evidence="4">
    <location>
        <begin position="664"/>
        <end position="708"/>
    </location>
</feature>
<organism evidence="8 9">
    <name type="scientific">Lachnellula suecica</name>
    <dbReference type="NCBI Taxonomy" id="602035"/>
    <lineage>
        <taxon>Eukaryota</taxon>
        <taxon>Fungi</taxon>
        <taxon>Dikarya</taxon>
        <taxon>Ascomycota</taxon>
        <taxon>Pezizomycotina</taxon>
        <taxon>Leotiomycetes</taxon>
        <taxon>Helotiales</taxon>
        <taxon>Lachnaceae</taxon>
        <taxon>Lachnellula</taxon>
    </lineage>
</organism>
<dbReference type="GO" id="GO:0005789">
    <property type="term" value="C:endoplasmic reticulum membrane"/>
    <property type="evidence" value="ECO:0007669"/>
    <property type="project" value="UniProtKB-SubCell"/>
</dbReference>